<dbReference type="STRING" id="499555.BJL86_2838"/>
<dbReference type="GO" id="GO:0051213">
    <property type="term" value="F:dioxygenase activity"/>
    <property type="evidence" value="ECO:0007669"/>
    <property type="project" value="UniProtKB-KW"/>
</dbReference>
<dbReference type="InterPro" id="IPR004360">
    <property type="entry name" value="Glyas_Fos-R_dOase_dom"/>
</dbReference>
<dbReference type="InterPro" id="IPR029068">
    <property type="entry name" value="Glyas_Bleomycin-R_OHBP_Dase"/>
</dbReference>
<evidence type="ECO:0000256" key="3">
    <source>
        <dbReference type="ARBA" id="ARBA00022723"/>
    </source>
</evidence>
<evidence type="ECO:0000256" key="1">
    <source>
        <dbReference type="ARBA" id="ARBA00001954"/>
    </source>
</evidence>
<dbReference type="RefSeq" id="WP_067472908.1">
    <property type="nucleotide sequence ID" value="NZ_CP015961.1"/>
</dbReference>
<dbReference type="CDD" id="cd07252">
    <property type="entry name" value="BphC1-RGP6_N_like"/>
    <property type="match status" value="1"/>
</dbReference>
<dbReference type="OrthoDB" id="6909416at2"/>
<dbReference type="PROSITE" id="PS00082">
    <property type="entry name" value="EXTRADIOL_DIOXYGENAS"/>
    <property type="match status" value="1"/>
</dbReference>
<gene>
    <name evidence="10" type="ORF">BJL86_2838</name>
</gene>
<keyword evidence="6 8" id="KW-0560">Oxidoreductase</keyword>
<dbReference type="EMBL" id="CP015961">
    <property type="protein sequence ID" value="ANI93598.1"/>
    <property type="molecule type" value="Genomic_DNA"/>
</dbReference>
<organism evidence="10 11">
    <name type="scientific">Dietzia timorensis</name>
    <dbReference type="NCBI Taxonomy" id="499555"/>
    <lineage>
        <taxon>Bacteria</taxon>
        <taxon>Bacillati</taxon>
        <taxon>Actinomycetota</taxon>
        <taxon>Actinomycetes</taxon>
        <taxon>Mycobacteriales</taxon>
        <taxon>Dietziaceae</taxon>
        <taxon>Dietzia</taxon>
    </lineage>
</organism>
<evidence type="ECO:0000259" key="9">
    <source>
        <dbReference type="PROSITE" id="PS51819"/>
    </source>
</evidence>
<evidence type="ECO:0000256" key="5">
    <source>
        <dbReference type="ARBA" id="ARBA00022964"/>
    </source>
</evidence>
<dbReference type="Gene3D" id="3.10.180.10">
    <property type="entry name" value="2,3-Dihydroxybiphenyl 1,2-Dioxygenase, domain 1"/>
    <property type="match status" value="2"/>
</dbReference>
<dbReference type="InterPro" id="IPR037523">
    <property type="entry name" value="VOC_core"/>
</dbReference>
<dbReference type="PROSITE" id="PS51819">
    <property type="entry name" value="VOC"/>
    <property type="match status" value="2"/>
</dbReference>
<reference evidence="10 11" key="1">
    <citation type="submission" date="2016-06" db="EMBL/GenBank/DDBJ databases">
        <title>Complete genome sequence of a saline-alkali tolerant type strain Dietzia timorensis ID05-A0528T.</title>
        <authorList>
            <person name="Wu X."/>
        </authorList>
    </citation>
    <scope>NUCLEOTIDE SEQUENCE [LARGE SCALE GENOMIC DNA]</scope>
    <source>
        <strain evidence="10 11">ID05-A0528</strain>
    </source>
</reference>
<protein>
    <submittedName>
        <fullName evidence="10">Biphenyl-2,3-diol 1,2-dioxygenase</fullName>
    </submittedName>
</protein>
<keyword evidence="11" id="KW-1185">Reference proteome</keyword>
<keyword evidence="7 8" id="KW-0408">Iron</keyword>
<keyword evidence="4 8" id="KW-0058">Aromatic hydrocarbons catabolism</keyword>
<feature type="domain" description="VOC" evidence="9">
    <location>
        <begin position="23"/>
        <end position="137"/>
    </location>
</feature>
<comment type="similarity">
    <text evidence="2 8">Belongs to the extradiol ring-cleavage dioxygenase family.</text>
</comment>
<name>A0A173LPM0_9ACTN</name>
<comment type="cofactor">
    <cofactor evidence="1 8">
        <name>Fe(2+)</name>
        <dbReference type="ChEBI" id="CHEBI:29033"/>
    </cofactor>
</comment>
<keyword evidence="3" id="KW-0479">Metal-binding</keyword>
<dbReference type="KEGG" id="dtm:BJL86_2838"/>
<proteinExistence type="inferred from homology"/>
<dbReference type="InterPro" id="IPR000486">
    <property type="entry name" value="Xdiol_ring_cleave_dOase_1/2"/>
</dbReference>
<sequence>MSIDAETTQEHPAPDADLFGAVKLGYLVVDTMKFADWRRFGADAIGLHVDELTRDTMRFRLDERTCRVLVRRGTREDVVAVGWQADDHHTLDTILARVRAAGLPVTEPSAEECALRGVDRLYRFPGPNGLASEVFVRAAETTEPLRMLQQGFVTGDGGMGHIALTARHPERTRAYYDAIFNARLSDWIHENISGLMMRIRFLRVNERHHSIAIAGLQRLRINPIPTAVQHFNTQVESLDDMLAAYERVIAHGFKMQWSVGQHTNDRELSFYAITPSGFEWELGWDPIVFTPELEKTWAPRTYDSISIWGHTQVGGVIAQRLVQAGFGAKSLLVDDEALVFGEGGKSR</sequence>
<evidence type="ECO:0000313" key="11">
    <source>
        <dbReference type="Proteomes" id="UP000186104"/>
    </source>
</evidence>
<keyword evidence="5 8" id="KW-0223">Dioxygenase</keyword>
<dbReference type="Pfam" id="PF00903">
    <property type="entry name" value="Glyoxalase"/>
    <property type="match status" value="1"/>
</dbReference>
<accession>A0A173LPM0</accession>
<dbReference type="GO" id="GO:0008198">
    <property type="term" value="F:ferrous iron binding"/>
    <property type="evidence" value="ECO:0007669"/>
    <property type="project" value="InterPro"/>
</dbReference>
<dbReference type="SUPFAM" id="SSF54593">
    <property type="entry name" value="Glyoxalase/Bleomycin resistance protein/Dihydroxybiphenyl dioxygenase"/>
    <property type="match status" value="2"/>
</dbReference>
<evidence type="ECO:0000313" key="10">
    <source>
        <dbReference type="EMBL" id="ANI93598.1"/>
    </source>
</evidence>
<evidence type="ECO:0000256" key="6">
    <source>
        <dbReference type="ARBA" id="ARBA00023002"/>
    </source>
</evidence>
<evidence type="ECO:0000256" key="8">
    <source>
        <dbReference type="RuleBase" id="RU000683"/>
    </source>
</evidence>
<evidence type="ECO:0000256" key="4">
    <source>
        <dbReference type="ARBA" id="ARBA00022797"/>
    </source>
</evidence>
<dbReference type="AlphaFoldDB" id="A0A173LPM0"/>
<feature type="domain" description="VOC" evidence="9">
    <location>
        <begin position="158"/>
        <end position="285"/>
    </location>
</feature>
<evidence type="ECO:0000256" key="2">
    <source>
        <dbReference type="ARBA" id="ARBA00008784"/>
    </source>
</evidence>
<evidence type="ECO:0000256" key="7">
    <source>
        <dbReference type="ARBA" id="ARBA00023004"/>
    </source>
</evidence>
<dbReference type="Proteomes" id="UP000186104">
    <property type="component" value="Chromosome"/>
</dbReference>
<dbReference type="Pfam" id="PF22632">
    <property type="entry name" value="BphC_D1"/>
    <property type="match status" value="1"/>
</dbReference>